<dbReference type="STRING" id="1121937.GCA_000423125_00832"/>
<gene>
    <name evidence="1" type="ORF">DCP75_18600</name>
</gene>
<name>A0A3C1KT58_9GAMM</name>
<evidence type="ECO:0000313" key="1">
    <source>
        <dbReference type="EMBL" id="HAN29693.1"/>
    </source>
</evidence>
<accession>A0A3C1KT58</accession>
<dbReference type="EMBL" id="DMND01000249">
    <property type="protein sequence ID" value="HAN29693.1"/>
    <property type="molecule type" value="Genomic_DNA"/>
</dbReference>
<proteinExistence type="predicted"/>
<comment type="caution">
    <text evidence="1">The sequence shown here is derived from an EMBL/GenBank/DDBJ whole genome shotgun (WGS) entry which is preliminary data.</text>
</comment>
<sequence length="267" mass="28540">MAILVLLLPLAVQADSRLLATGGASSIEGQAGGGIAPWAVISGYGDVGEWGGALGFGRVSVNDFQLDVQSVSVGLENTLEFSVGRQDLEVAPLGLNIRQDVFGVNARLAGDLIYGAMPQLTAGLQYKRNRDMAVPSALGAARDSGTDLYLAAGKLWLNGVLGRNVFANGTLRWTAAHQTGLLGFDEQRELVAEGSVGVFLNRHWVIGAEYRQKPDQLQSVTEDDWADVFVGWFPNKRFAAVFAWTELGDIAGLASQSGWYLSLQLSQ</sequence>
<reference evidence="1 2" key="1">
    <citation type="journal article" date="2018" name="Nat. Biotechnol.">
        <title>A standardized bacterial taxonomy based on genome phylogeny substantially revises the tree of life.</title>
        <authorList>
            <person name="Parks D.H."/>
            <person name="Chuvochina M."/>
            <person name="Waite D.W."/>
            <person name="Rinke C."/>
            <person name="Skarshewski A."/>
            <person name="Chaumeil P.A."/>
            <person name="Hugenholtz P."/>
        </authorList>
    </citation>
    <scope>NUCLEOTIDE SEQUENCE [LARGE SCALE GENOMIC DNA]</scope>
    <source>
        <strain evidence="1">UBA9158</strain>
    </source>
</reference>
<evidence type="ECO:0000313" key="2">
    <source>
        <dbReference type="Proteomes" id="UP000259273"/>
    </source>
</evidence>
<dbReference type="InterPro" id="IPR021393">
    <property type="entry name" value="DUF3034"/>
</dbReference>
<dbReference type="Pfam" id="PF11231">
    <property type="entry name" value="DUF3034"/>
    <property type="match status" value="1"/>
</dbReference>
<dbReference type="Proteomes" id="UP000259273">
    <property type="component" value="Unassembled WGS sequence"/>
</dbReference>
<protein>
    <submittedName>
        <fullName evidence="1">DUF3034 domain-containing protein</fullName>
    </submittedName>
</protein>
<dbReference type="AlphaFoldDB" id="A0A3C1KT58"/>
<organism evidence="1 2">
    <name type="scientific">Haliea salexigens</name>
    <dbReference type="NCBI Taxonomy" id="287487"/>
    <lineage>
        <taxon>Bacteria</taxon>
        <taxon>Pseudomonadati</taxon>
        <taxon>Pseudomonadota</taxon>
        <taxon>Gammaproteobacteria</taxon>
        <taxon>Cellvibrionales</taxon>
        <taxon>Halieaceae</taxon>
        <taxon>Haliea</taxon>
    </lineage>
</organism>